<keyword evidence="12" id="KW-0961">Cell wall biogenesis/degradation</keyword>
<dbReference type="GO" id="GO:0005576">
    <property type="term" value="C:extracellular region"/>
    <property type="evidence" value="ECO:0007669"/>
    <property type="project" value="UniProtKB-SubCell"/>
</dbReference>
<evidence type="ECO:0000256" key="4">
    <source>
        <dbReference type="ARBA" id="ARBA00005988"/>
    </source>
</evidence>
<comment type="similarity">
    <text evidence="4 16">Belongs to the peptidase M14 family.</text>
</comment>
<keyword evidence="10" id="KW-1015">Disulfide bond</keyword>
<dbReference type="InterPro" id="IPR036990">
    <property type="entry name" value="M14A-like_propep"/>
</dbReference>
<gene>
    <name evidence="20" type="primary">ECM14</name>
    <name evidence="20" type="ORF">CFD26_107519</name>
</gene>
<dbReference type="PANTHER" id="PTHR11705">
    <property type="entry name" value="PROTEASE FAMILY M14 CARBOXYPEPTIDASE A,B"/>
    <property type="match status" value="1"/>
</dbReference>
<comment type="function">
    <text evidence="13">Inactive carboxypeptidase that may play a role in cell wall organization and biogenesis.</text>
</comment>
<evidence type="ECO:0000256" key="10">
    <source>
        <dbReference type="ARBA" id="ARBA00023157"/>
    </source>
</evidence>
<evidence type="ECO:0000256" key="15">
    <source>
        <dbReference type="ARBA" id="ARBA00026213"/>
    </source>
</evidence>
<comment type="caution">
    <text evidence="20">The sequence shown here is derived from an EMBL/GenBank/DDBJ whole genome shotgun (WGS) entry which is preliminary data.</text>
</comment>
<evidence type="ECO:0000256" key="14">
    <source>
        <dbReference type="ARBA" id="ARBA00026187"/>
    </source>
</evidence>
<feature type="region of interest" description="Disordered" evidence="17">
    <location>
        <begin position="446"/>
        <end position="465"/>
    </location>
</feature>
<evidence type="ECO:0000256" key="9">
    <source>
        <dbReference type="ARBA" id="ARBA00022833"/>
    </source>
</evidence>
<keyword evidence="20" id="KW-0645">Protease</keyword>
<dbReference type="InterPro" id="IPR057246">
    <property type="entry name" value="CARBOXYPEPT_ZN_1"/>
</dbReference>
<feature type="compositionally biased region" description="Polar residues" evidence="17">
    <location>
        <begin position="446"/>
        <end position="457"/>
    </location>
</feature>
<feature type="signal peptide" evidence="18">
    <location>
        <begin position="1"/>
        <end position="20"/>
    </location>
</feature>
<evidence type="ECO:0000256" key="1">
    <source>
        <dbReference type="ARBA" id="ARBA00001947"/>
    </source>
</evidence>
<dbReference type="GO" id="GO:0004181">
    <property type="term" value="F:metallocarboxypeptidase activity"/>
    <property type="evidence" value="ECO:0007669"/>
    <property type="project" value="InterPro"/>
</dbReference>
<proteinExistence type="inferred from homology"/>
<feature type="domain" description="Peptidase M14" evidence="19">
    <location>
        <begin position="198"/>
        <end position="525"/>
    </location>
</feature>
<keyword evidence="5" id="KW-0964">Secreted</keyword>
<protein>
    <recommendedName>
        <fullName evidence="14">Inactive metallocarboxypeptidase ECM14</fullName>
    </recommendedName>
    <alternativeName>
        <fullName evidence="15">Inactive metallocarboxypeptidase ecm14</fullName>
    </alternativeName>
</protein>
<dbReference type="EMBL" id="NIDN02000054">
    <property type="protein sequence ID" value="RLL98375.1"/>
    <property type="molecule type" value="Genomic_DNA"/>
</dbReference>
<keyword evidence="20" id="KW-0378">Hydrolase</keyword>
<evidence type="ECO:0000256" key="18">
    <source>
        <dbReference type="SAM" id="SignalP"/>
    </source>
</evidence>
<dbReference type="PRINTS" id="PR00765">
    <property type="entry name" value="CRBOXYPTASEA"/>
</dbReference>
<dbReference type="GO" id="GO:0008270">
    <property type="term" value="F:zinc ion binding"/>
    <property type="evidence" value="ECO:0007669"/>
    <property type="project" value="InterPro"/>
</dbReference>
<evidence type="ECO:0000256" key="13">
    <source>
        <dbReference type="ARBA" id="ARBA00025210"/>
    </source>
</evidence>
<dbReference type="SUPFAM" id="SSF53187">
    <property type="entry name" value="Zn-dependent exopeptidases"/>
    <property type="match status" value="1"/>
</dbReference>
<dbReference type="PANTHER" id="PTHR11705:SF147">
    <property type="entry name" value="INACTIVE METALLOCARBOXYPEPTIDASE ECM14"/>
    <property type="match status" value="1"/>
</dbReference>
<dbReference type="Proteomes" id="UP000215289">
    <property type="component" value="Unassembled WGS sequence"/>
</dbReference>
<comment type="subcellular location">
    <subcellularLocation>
        <location evidence="3">Secreted</location>
    </subcellularLocation>
    <subcellularLocation>
        <location evidence="2">Vacuole</location>
    </subcellularLocation>
</comment>
<comment type="caution">
    <text evidence="16">Lacks conserved residue(s) required for the propagation of feature annotation.</text>
</comment>
<dbReference type="PROSITE" id="PS52035">
    <property type="entry name" value="PEPTIDASE_M14"/>
    <property type="match status" value="1"/>
</dbReference>
<evidence type="ECO:0000256" key="7">
    <source>
        <dbReference type="ARBA" id="ARBA00022723"/>
    </source>
</evidence>
<dbReference type="GO" id="GO:0071555">
    <property type="term" value="P:cell wall organization"/>
    <property type="evidence" value="ECO:0007669"/>
    <property type="project" value="UniProtKB-KW"/>
</dbReference>
<dbReference type="OrthoDB" id="3626597at2759"/>
<dbReference type="SMART" id="SM00631">
    <property type="entry name" value="Zn_pept"/>
    <property type="match status" value="1"/>
</dbReference>
<dbReference type="GO" id="GO:0006508">
    <property type="term" value="P:proteolysis"/>
    <property type="evidence" value="ECO:0007669"/>
    <property type="project" value="InterPro"/>
</dbReference>
<evidence type="ECO:0000256" key="8">
    <source>
        <dbReference type="ARBA" id="ARBA00022729"/>
    </source>
</evidence>
<keyword evidence="21" id="KW-1185">Reference proteome</keyword>
<keyword evidence="9" id="KW-0862">Zinc</keyword>
<keyword evidence="8 18" id="KW-0732">Signal</keyword>
<evidence type="ECO:0000256" key="16">
    <source>
        <dbReference type="PROSITE-ProRule" id="PRU01379"/>
    </source>
</evidence>
<evidence type="ECO:0000313" key="21">
    <source>
        <dbReference type="Proteomes" id="UP000215289"/>
    </source>
</evidence>
<reference evidence="20 21" key="1">
    <citation type="submission" date="2018-08" db="EMBL/GenBank/DDBJ databases">
        <title>Draft genome sequences of two Aspergillus turcosus clinical strains isolated from bronchoalveolar lavage fluid: one azole-susceptible and the other azole-resistant.</title>
        <authorList>
            <person name="Parent-Michaud M."/>
            <person name="Dufresne P.J."/>
            <person name="Fournier E."/>
            <person name="Martineau C."/>
            <person name="Moreira S."/>
            <person name="Perkins V."/>
            <person name="De Repentigny L."/>
            <person name="Dufresne S.F."/>
        </authorList>
    </citation>
    <scope>NUCLEOTIDE SEQUENCE [LARGE SCALE GENOMIC DNA]</scope>
    <source>
        <strain evidence="20">HMR AF 1038</strain>
    </source>
</reference>
<name>A0A229Z2N4_9EURO</name>
<sequence>MRLLLSVLLLLVASLGLVSAVPAGSSITPPPPIEPIHLLSSRSPDSRRPWTRVRDWVIESIWGISKTSSHERSDRDSPRSRSPSRSLARYGSDVVLRFHLRNAEEAEALAEATDVLFLDVWASTSEFVDIRLAEEVIPSLLGLLPDSLRTAYTPLIDNLAEMIYATYPTRRPTGLEDQPGFIPSVRQSTQFGDLFFRDYQPLSVIVPWMRLMASMFSSHVQMISVGVSYEGREIPALRLGIRGRTPDSNPRKTIVVVGGSHAREWISTSTVTYVAYNLITRYGKSREVTRLLQDYDWVFVPTLNPDGYVYTWESDRLWRKNRQQTSLHFCPGIDLDRAWEFEWDGERTRPNPCSENYAGNEPFEGMEAHQLAQWALNETQSNNAKIVGFLDLHSYSQQILYPFSFSCSSIPPTLESLEELGMGLAKVIRLTTHEIYDVTSACEGTITESHNHNPPSSKKQKPIFPTGGSSGGSALDWFYHQLHTDYAYQIKLRDRGSYGFLLPSEYIVPTGKEIYNVVLTFGKFLVGDLARDMDVNLDWDAELQRTELEAEAEAEAEAPVSQGEEPASATQQVLQADDEDEETEWVENARWEF</sequence>
<evidence type="ECO:0000313" key="20">
    <source>
        <dbReference type="EMBL" id="RLL98375.1"/>
    </source>
</evidence>
<keyword evidence="6" id="KW-0926">Vacuole</keyword>
<dbReference type="AlphaFoldDB" id="A0A229Z2N4"/>
<evidence type="ECO:0000256" key="11">
    <source>
        <dbReference type="ARBA" id="ARBA00023180"/>
    </source>
</evidence>
<dbReference type="Pfam" id="PF00246">
    <property type="entry name" value="Peptidase_M14"/>
    <property type="match status" value="1"/>
</dbReference>
<organism evidence="20 21">
    <name type="scientific">Aspergillus turcosus</name>
    <dbReference type="NCBI Taxonomy" id="1245748"/>
    <lineage>
        <taxon>Eukaryota</taxon>
        <taxon>Fungi</taxon>
        <taxon>Dikarya</taxon>
        <taxon>Ascomycota</taxon>
        <taxon>Pezizomycotina</taxon>
        <taxon>Eurotiomycetes</taxon>
        <taxon>Eurotiomycetidae</taxon>
        <taxon>Eurotiales</taxon>
        <taxon>Aspergillaceae</taxon>
        <taxon>Aspergillus</taxon>
        <taxon>Aspergillus subgen. Fumigati</taxon>
    </lineage>
</organism>
<dbReference type="PROSITE" id="PS00132">
    <property type="entry name" value="CARBOXYPEPT_ZN_1"/>
    <property type="match status" value="1"/>
</dbReference>
<dbReference type="GO" id="GO:0005773">
    <property type="term" value="C:vacuole"/>
    <property type="evidence" value="ECO:0007669"/>
    <property type="project" value="UniProtKB-SubCell"/>
</dbReference>
<evidence type="ECO:0000259" key="19">
    <source>
        <dbReference type="PROSITE" id="PS52035"/>
    </source>
</evidence>
<keyword evidence="11" id="KW-0325">Glycoprotein</keyword>
<dbReference type="FunFam" id="3.40.630.10:FF:000060">
    <property type="entry name" value="Putative metallocarboxypeptidase ecm14"/>
    <property type="match status" value="1"/>
</dbReference>
<feature type="compositionally biased region" description="Acidic residues" evidence="17">
    <location>
        <begin position="576"/>
        <end position="585"/>
    </location>
</feature>
<dbReference type="InterPro" id="IPR000834">
    <property type="entry name" value="Peptidase_M14"/>
</dbReference>
<dbReference type="STRING" id="1245748.A0A229Z2N4"/>
<keyword evidence="7" id="KW-0479">Metal-binding</keyword>
<evidence type="ECO:0000256" key="5">
    <source>
        <dbReference type="ARBA" id="ARBA00022525"/>
    </source>
</evidence>
<evidence type="ECO:0000256" key="17">
    <source>
        <dbReference type="SAM" id="MobiDB-lite"/>
    </source>
</evidence>
<keyword evidence="20" id="KW-0121">Carboxypeptidase</keyword>
<dbReference type="Gene3D" id="3.40.630.10">
    <property type="entry name" value="Zn peptidases"/>
    <property type="match status" value="1"/>
</dbReference>
<dbReference type="Gene3D" id="3.30.70.340">
    <property type="entry name" value="Metallocarboxypeptidase-like"/>
    <property type="match status" value="1"/>
</dbReference>
<dbReference type="CDD" id="cd03860">
    <property type="entry name" value="M14_CP_A-B_like"/>
    <property type="match status" value="1"/>
</dbReference>
<accession>A0A229Z2N4</accession>
<feature type="region of interest" description="Disordered" evidence="17">
    <location>
        <begin position="548"/>
        <end position="593"/>
    </location>
</feature>
<evidence type="ECO:0000256" key="12">
    <source>
        <dbReference type="ARBA" id="ARBA00023316"/>
    </source>
</evidence>
<evidence type="ECO:0000256" key="6">
    <source>
        <dbReference type="ARBA" id="ARBA00022554"/>
    </source>
</evidence>
<evidence type="ECO:0000256" key="3">
    <source>
        <dbReference type="ARBA" id="ARBA00004613"/>
    </source>
</evidence>
<evidence type="ECO:0000256" key="2">
    <source>
        <dbReference type="ARBA" id="ARBA00004116"/>
    </source>
</evidence>
<feature type="chain" id="PRO_5011911913" description="Inactive metallocarboxypeptidase ECM14" evidence="18">
    <location>
        <begin position="21"/>
        <end position="593"/>
    </location>
</feature>
<comment type="cofactor">
    <cofactor evidence="1">
        <name>Zn(2+)</name>
        <dbReference type="ChEBI" id="CHEBI:29105"/>
    </cofactor>
</comment>